<evidence type="ECO:0000256" key="2">
    <source>
        <dbReference type="ARBA" id="ARBA00023163"/>
    </source>
</evidence>
<dbReference type="InterPro" id="IPR018060">
    <property type="entry name" value="HTH_AraC"/>
</dbReference>
<dbReference type="PROSITE" id="PS01124">
    <property type="entry name" value="HTH_ARAC_FAMILY_2"/>
    <property type="match status" value="1"/>
</dbReference>
<dbReference type="SUPFAM" id="SSF46689">
    <property type="entry name" value="Homeodomain-like"/>
    <property type="match status" value="1"/>
</dbReference>
<dbReference type="Pfam" id="PF12833">
    <property type="entry name" value="HTH_18"/>
    <property type="match status" value="1"/>
</dbReference>
<keyword evidence="1" id="KW-0805">Transcription regulation</keyword>
<proteinExistence type="predicted"/>
<evidence type="ECO:0000259" key="3">
    <source>
        <dbReference type="PROSITE" id="PS01124"/>
    </source>
</evidence>
<reference evidence="4 5" key="1">
    <citation type="submission" date="2018-10" db="EMBL/GenBank/DDBJ databases">
        <title>Sinomicrobium pectinilyticum sp. nov., a pectinase-producing bacterium isolated from alkaline and saline soil, and emended description of the genus Sinomicrobium.</title>
        <authorList>
            <person name="Cheng B."/>
            <person name="Li C."/>
            <person name="Lai Q."/>
            <person name="Du M."/>
            <person name="Shao Z."/>
            <person name="Xu P."/>
            <person name="Yang C."/>
        </authorList>
    </citation>
    <scope>NUCLEOTIDE SEQUENCE [LARGE SCALE GENOMIC DNA]</scope>
    <source>
        <strain evidence="4 5">5DNS001</strain>
    </source>
</reference>
<dbReference type="GO" id="GO:0043565">
    <property type="term" value="F:sequence-specific DNA binding"/>
    <property type="evidence" value="ECO:0007669"/>
    <property type="project" value="InterPro"/>
</dbReference>
<sequence length="335" mass="38875">MKIEVINKKRKELSGVMEIPDGYPVPEGRQIMESQDYRKGKEFYEERKCIHLDGVNINFFKKSWAHQQEVSVRSDGPYIQMHFELSGGAAYYHHNDTQFTVPTAQGEFSMFYMPQLDGTLIDPPCSNATSLEIELSRAWLLEHIGHSPVTASDFVKGITSSRPTLLGGKSYSITPFISHTINSLRNCPYTGNIQRLYTEGKLLELLALQLQQADTTETMPRRHVLTKQDVERLHFLKEKITADPSKSYTIQELSYLTFMNRTKMQAGFRELFGCTIHQFIVENRMTEAYRLLTDDYSNHWNISEIARRVGYRYYNHFSIAFKKRFGVPPSWFLKK</sequence>
<dbReference type="AlphaFoldDB" id="A0A3N0E7T6"/>
<evidence type="ECO:0000313" key="5">
    <source>
        <dbReference type="Proteomes" id="UP000267469"/>
    </source>
</evidence>
<dbReference type="EMBL" id="RJTM01000101">
    <property type="protein sequence ID" value="RNL83916.1"/>
    <property type="molecule type" value="Genomic_DNA"/>
</dbReference>
<dbReference type="PANTHER" id="PTHR47893">
    <property type="entry name" value="REGULATORY PROTEIN PCHR"/>
    <property type="match status" value="1"/>
</dbReference>
<comment type="caution">
    <text evidence="4">The sequence shown here is derived from an EMBL/GenBank/DDBJ whole genome shotgun (WGS) entry which is preliminary data.</text>
</comment>
<evidence type="ECO:0000256" key="1">
    <source>
        <dbReference type="ARBA" id="ARBA00023015"/>
    </source>
</evidence>
<organism evidence="4 5">
    <name type="scientific">Sinomicrobium pectinilyticum</name>
    <dbReference type="NCBI Taxonomy" id="1084421"/>
    <lineage>
        <taxon>Bacteria</taxon>
        <taxon>Pseudomonadati</taxon>
        <taxon>Bacteroidota</taxon>
        <taxon>Flavobacteriia</taxon>
        <taxon>Flavobacteriales</taxon>
        <taxon>Flavobacteriaceae</taxon>
        <taxon>Sinomicrobium</taxon>
    </lineage>
</organism>
<dbReference type="RefSeq" id="WP_123216745.1">
    <property type="nucleotide sequence ID" value="NZ_RJTM01000101.1"/>
</dbReference>
<dbReference type="InterPro" id="IPR053142">
    <property type="entry name" value="PchR_regulatory_protein"/>
</dbReference>
<dbReference type="PANTHER" id="PTHR47893:SF1">
    <property type="entry name" value="REGULATORY PROTEIN PCHR"/>
    <property type="match status" value="1"/>
</dbReference>
<dbReference type="Gene3D" id="1.10.10.60">
    <property type="entry name" value="Homeodomain-like"/>
    <property type="match status" value="1"/>
</dbReference>
<dbReference type="GO" id="GO:0003700">
    <property type="term" value="F:DNA-binding transcription factor activity"/>
    <property type="evidence" value="ECO:0007669"/>
    <property type="project" value="InterPro"/>
</dbReference>
<protein>
    <submittedName>
        <fullName evidence="4">AraC family transcriptional regulator</fullName>
    </submittedName>
</protein>
<dbReference type="OrthoDB" id="799767at2"/>
<dbReference type="Proteomes" id="UP000267469">
    <property type="component" value="Unassembled WGS sequence"/>
</dbReference>
<dbReference type="InterPro" id="IPR009057">
    <property type="entry name" value="Homeodomain-like_sf"/>
</dbReference>
<keyword evidence="5" id="KW-1185">Reference proteome</keyword>
<feature type="domain" description="HTH araC/xylS-type" evidence="3">
    <location>
        <begin position="234"/>
        <end position="335"/>
    </location>
</feature>
<gene>
    <name evidence="4" type="ORF">ED312_14505</name>
</gene>
<name>A0A3N0E7T6_SINP1</name>
<evidence type="ECO:0000313" key="4">
    <source>
        <dbReference type="EMBL" id="RNL83916.1"/>
    </source>
</evidence>
<keyword evidence="2" id="KW-0804">Transcription</keyword>
<dbReference type="SMART" id="SM00342">
    <property type="entry name" value="HTH_ARAC"/>
    <property type="match status" value="1"/>
</dbReference>
<accession>A0A3N0E7T6</accession>